<evidence type="ECO:0000313" key="4">
    <source>
        <dbReference type="Proteomes" id="UP001158067"/>
    </source>
</evidence>
<dbReference type="RefSeq" id="WP_283435196.1">
    <property type="nucleotide sequence ID" value="NZ_FXUG01000021.1"/>
</dbReference>
<dbReference type="InterPro" id="IPR050057">
    <property type="entry name" value="Prokaryotic/Mito_RF"/>
</dbReference>
<comment type="similarity">
    <text evidence="1">Belongs to the prokaryotic/mitochondrial release factor family.</text>
</comment>
<dbReference type="InterPro" id="IPR045853">
    <property type="entry name" value="Pep_chain_release_fac_I_sf"/>
</dbReference>
<dbReference type="SUPFAM" id="SSF75620">
    <property type="entry name" value="Release factor"/>
    <property type="match status" value="1"/>
</dbReference>
<evidence type="ECO:0000259" key="2">
    <source>
        <dbReference type="Pfam" id="PF00472"/>
    </source>
</evidence>
<proteinExistence type="inferred from homology"/>
<organism evidence="3 4">
    <name type="scientific">Neorhodopirellula lusitana</name>
    <dbReference type="NCBI Taxonomy" id="445327"/>
    <lineage>
        <taxon>Bacteria</taxon>
        <taxon>Pseudomonadati</taxon>
        <taxon>Planctomycetota</taxon>
        <taxon>Planctomycetia</taxon>
        <taxon>Pirellulales</taxon>
        <taxon>Pirellulaceae</taxon>
        <taxon>Neorhodopirellula</taxon>
    </lineage>
</organism>
<comment type="caution">
    <text evidence="3">The sequence shown here is derived from an EMBL/GenBank/DDBJ whole genome shotgun (WGS) entry which is preliminary data.</text>
</comment>
<dbReference type="Proteomes" id="UP001158067">
    <property type="component" value="Unassembled WGS sequence"/>
</dbReference>
<dbReference type="Pfam" id="PF00472">
    <property type="entry name" value="RF-1"/>
    <property type="match status" value="1"/>
</dbReference>
<dbReference type="Gene3D" id="3.30.160.20">
    <property type="match status" value="1"/>
</dbReference>
<sequence>MDNAAQLPDPETRLELVHVSAPHPAVIPVEDLLPLCEFRTQSRSGPGGQHRNRTASGVFITYRPAEITAEATEQRNQHRNRSVAVQRLRFVLAVSLRSVSPLEASLSGASPVEASSVGGLVQTPDPLERAVRQAYHKSSMKLADDNERKPGLLAMLLNDVHVAGGQPSLVAPLWAVSTSRIVACLRSHGPAWALVNRIRSHHGRPPLR</sequence>
<reference evidence="3 4" key="1">
    <citation type="submission" date="2017-05" db="EMBL/GenBank/DDBJ databases">
        <authorList>
            <person name="Varghese N."/>
            <person name="Submissions S."/>
        </authorList>
    </citation>
    <scope>NUCLEOTIDE SEQUENCE [LARGE SCALE GENOMIC DNA]</scope>
    <source>
        <strain evidence="3 4">DSM 25457</strain>
    </source>
</reference>
<evidence type="ECO:0000256" key="1">
    <source>
        <dbReference type="ARBA" id="ARBA00010835"/>
    </source>
</evidence>
<dbReference type="InterPro" id="IPR000352">
    <property type="entry name" value="Pep_chain_release_fac_I"/>
</dbReference>
<accession>A0ABY1QNL5</accession>
<name>A0ABY1QNL5_9BACT</name>
<dbReference type="PANTHER" id="PTHR43804">
    <property type="entry name" value="LD18447P"/>
    <property type="match status" value="1"/>
</dbReference>
<gene>
    <name evidence="3" type="ORF">SAMN06265222_12116</name>
</gene>
<feature type="domain" description="Prokaryotic-type class I peptide chain release factors" evidence="2">
    <location>
        <begin position="38"/>
        <end position="92"/>
    </location>
</feature>
<dbReference type="EMBL" id="FXUG01000021">
    <property type="protein sequence ID" value="SMP76355.1"/>
    <property type="molecule type" value="Genomic_DNA"/>
</dbReference>
<evidence type="ECO:0000313" key="3">
    <source>
        <dbReference type="EMBL" id="SMP76355.1"/>
    </source>
</evidence>
<keyword evidence="4" id="KW-1185">Reference proteome</keyword>
<dbReference type="PANTHER" id="PTHR43804:SF6">
    <property type="entry name" value="CLASS I PEPTIDE CHAIN RELEASE FACTOR"/>
    <property type="match status" value="1"/>
</dbReference>
<protein>
    <submittedName>
        <fullName evidence="3">RF-1 domain-containing protein</fullName>
    </submittedName>
</protein>